<evidence type="ECO:0000313" key="1">
    <source>
        <dbReference type="EMBL" id="CAH2227289.1"/>
    </source>
</evidence>
<dbReference type="AlphaFoldDB" id="A0A8S4QYV0"/>
<gene>
    <name evidence="1" type="primary">jg6597</name>
    <name evidence="1" type="ORF">PAEG_LOCUS7818</name>
</gene>
<comment type="caution">
    <text evidence="1">The sequence shown here is derived from an EMBL/GenBank/DDBJ whole genome shotgun (WGS) entry which is preliminary data.</text>
</comment>
<name>A0A8S4QYV0_9NEOP</name>
<protein>
    <submittedName>
        <fullName evidence="1">Jg6597 protein</fullName>
    </submittedName>
</protein>
<dbReference type="EMBL" id="CAKXAJ010022802">
    <property type="protein sequence ID" value="CAH2227289.1"/>
    <property type="molecule type" value="Genomic_DNA"/>
</dbReference>
<dbReference type="Proteomes" id="UP000838756">
    <property type="component" value="Unassembled WGS sequence"/>
</dbReference>
<accession>A0A8S4QYV0</accession>
<feature type="non-terminal residue" evidence="1">
    <location>
        <position position="42"/>
    </location>
</feature>
<reference evidence="1" key="1">
    <citation type="submission" date="2022-03" db="EMBL/GenBank/DDBJ databases">
        <authorList>
            <person name="Lindestad O."/>
        </authorList>
    </citation>
    <scope>NUCLEOTIDE SEQUENCE</scope>
</reference>
<organism evidence="1 2">
    <name type="scientific">Pararge aegeria aegeria</name>
    <dbReference type="NCBI Taxonomy" id="348720"/>
    <lineage>
        <taxon>Eukaryota</taxon>
        <taxon>Metazoa</taxon>
        <taxon>Ecdysozoa</taxon>
        <taxon>Arthropoda</taxon>
        <taxon>Hexapoda</taxon>
        <taxon>Insecta</taxon>
        <taxon>Pterygota</taxon>
        <taxon>Neoptera</taxon>
        <taxon>Endopterygota</taxon>
        <taxon>Lepidoptera</taxon>
        <taxon>Glossata</taxon>
        <taxon>Ditrysia</taxon>
        <taxon>Papilionoidea</taxon>
        <taxon>Nymphalidae</taxon>
        <taxon>Satyrinae</taxon>
        <taxon>Satyrini</taxon>
        <taxon>Parargina</taxon>
        <taxon>Pararge</taxon>
    </lineage>
</organism>
<proteinExistence type="predicted"/>
<sequence>MSKTQHQQQKGNVASRRHCVSSFQISGELANGNPVWIASVQP</sequence>
<keyword evidence="2" id="KW-1185">Reference proteome</keyword>
<evidence type="ECO:0000313" key="2">
    <source>
        <dbReference type="Proteomes" id="UP000838756"/>
    </source>
</evidence>